<name>A0A2Z7AIK4_9LAMI</name>
<dbReference type="Proteomes" id="UP000250235">
    <property type="component" value="Unassembled WGS sequence"/>
</dbReference>
<dbReference type="EMBL" id="KV014896">
    <property type="protein sequence ID" value="KZV21376.1"/>
    <property type="molecule type" value="Genomic_DNA"/>
</dbReference>
<feature type="region of interest" description="Disordered" evidence="1">
    <location>
        <begin position="58"/>
        <end position="118"/>
    </location>
</feature>
<feature type="compositionally biased region" description="Basic residues" evidence="1">
    <location>
        <begin position="66"/>
        <end position="97"/>
    </location>
</feature>
<feature type="compositionally biased region" description="Polar residues" evidence="1">
    <location>
        <begin position="106"/>
        <end position="116"/>
    </location>
</feature>
<proteinExistence type="predicted"/>
<dbReference type="AlphaFoldDB" id="A0A2Z7AIK4"/>
<keyword evidence="3" id="KW-1185">Reference proteome</keyword>
<gene>
    <name evidence="2" type="ORF">F511_23967</name>
</gene>
<reference evidence="2 3" key="1">
    <citation type="journal article" date="2015" name="Proc. Natl. Acad. Sci. U.S.A.">
        <title>The resurrection genome of Boea hygrometrica: A blueprint for survival of dehydration.</title>
        <authorList>
            <person name="Xiao L."/>
            <person name="Yang G."/>
            <person name="Zhang L."/>
            <person name="Yang X."/>
            <person name="Zhao S."/>
            <person name="Ji Z."/>
            <person name="Zhou Q."/>
            <person name="Hu M."/>
            <person name="Wang Y."/>
            <person name="Chen M."/>
            <person name="Xu Y."/>
            <person name="Jin H."/>
            <person name="Xiao X."/>
            <person name="Hu G."/>
            <person name="Bao F."/>
            <person name="Hu Y."/>
            <person name="Wan P."/>
            <person name="Li L."/>
            <person name="Deng X."/>
            <person name="Kuang T."/>
            <person name="Xiang C."/>
            <person name="Zhu J.K."/>
            <person name="Oliver M.J."/>
            <person name="He Y."/>
        </authorList>
    </citation>
    <scope>NUCLEOTIDE SEQUENCE [LARGE SCALE GENOMIC DNA]</scope>
    <source>
        <strain evidence="3">cv. XS01</strain>
    </source>
</reference>
<sequence length="696" mass="77314">MSCVSRFPIGLSFSSDCNLPCGCRELLTLDQLAERSTRCILLLAMNCAEVVAKICIRPEPNPRRNQPSRHRRSGGSARHRAKRDVRPRATSRAHRAASAHQASTLDAPTSGASSGHLSAVAQHLAQPVAAAWSSSGRPLSRNAAATMRDLRATRRARSSLDDRAAAREAACMSRPACNEVRAAPYHASRRGSGRTKNRYRETINTIKQTQIYDIHRAFKIATLLATRPRPDTGFLRQPALEGLTRSARTDSPRQDWPETIFRRREAAAAEHGGGGGGGLWRGGRAATNIRLFQVLGGLSVASAVEAPRVGCGGALDSTSGCFGASSDQVPVDDPPTFIDAEGGLAAEDWLERLRWWCDASLAASHRKYIHELFCNTKEHEFDHLVQGDLKMTVCLRQFSSLPAYVPLVARRVRKKQNRFLKGLRDDPHPLRWWCDASLAASHRKYIHELFCNTKEHEFDHLVQGDLKMTVCLRQFSSLPAYVPLVARRVRKKQNRFLKGLRDDPHPLTITVEGSVALNYPAAGLVDQLLTARMTCPYATSFGRRFHTRLESGGGRAEEIVTKLPADPRSAGGEDQKVYFAVSYELCRGSCQDLRKLDNQTQAQLIQSRASLNQLLRYSSSRKDPDAKYPVDKETAVARSVVTKNKQQLSEQLLNNLLKNIQPLQAINAQDGKNQWLRLSRASCLNSREQDLYYSGK</sequence>
<protein>
    <submittedName>
        <fullName evidence="2">Uncharacterized protein</fullName>
    </submittedName>
</protein>
<evidence type="ECO:0000313" key="3">
    <source>
        <dbReference type="Proteomes" id="UP000250235"/>
    </source>
</evidence>
<evidence type="ECO:0000313" key="2">
    <source>
        <dbReference type="EMBL" id="KZV21376.1"/>
    </source>
</evidence>
<organism evidence="2 3">
    <name type="scientific">Dorcoceras hygrometricum</name>
    <dbReference type="NCBI Taxonomy" id="472368"/>
    <lineage>
        <taxon>Eukaryota</taxon>
        <taxon>Viridiplantae</taxon>
        <taxon>Streptophyta</taxon>
        <taxon>Embryophyta</taxon>
        <taxon>Tracheophyta</taxon>
        <taxon>Spermatophyta</taxon>
        <taxon>Magnoliopsida</taxon>
        <taxon>eudicotyledons</taxon>
        <taxon>Gunneridae</taxon>
        <taxon>Pentapetalae</taxon>
        <taxon>asterids</taxon>
        <taxon>lamiids</taxon>
        <taxon>Lamiales</taxon>
        <taxon>Gesneriaceae</taxon>
        <taxon>Didymocarpoideae</taxon>
        <taxon>Trichosporeae</taxon>
        <taxon>Loxocarpinae</taxon>
        <taxon>Dorcoceras</taxon>
    </lineage>
</organism>
<accession>A0A2Z7AIK4</accession>
<evidence type="ECO:0000256" key="1">
    <source>
        <dbReference type="SAM" id="MobiDB-lite"/>
    </source>
</evidence>